<dbReference type="NCBIfam" id="TIGR01128">
    <property type="entry name" value="holA"/>
    <property type="match status" value="1"/>
</dbReference>
<comment type="similarity">
    <text evidence="7">Belongs to the DNA polymerase HolA subunit family.</text>
</comment>
<dbReference type="PANTHER" id="PTHR34388:SF1">
    <property type="entry name" value="DNA POLYMERASE III SUBUNIT DELTA"/>
    <property type="match status" value="1"/>
</dbReference>
<dbReference type="PANTHER" id="PTHR34388">
    <property type="entry name" value="DNA POLYMERASE III SUBUNIT DELTA"/>
    <property type="match status" value="1"/>
</dbReference>
<evidence type="ECO:0000256" key="2">
    <source>
        <dbReference type="ARBA" id="ARBA00017703"/>
    </source>
</evidence>
<protein>
    <recommendedName>
        <fullName evidence="2 9">DNA polymerase III subunit delta</fullName>
        <ecNumber evidence="1 9">2.7.7.7</ecNumber>
    </recommendedName>
</protein>
<evidence type="ECO:0000256" key="3">
    <source>
        <dbReference type="ARBA" id="ARBA00022679"/>
    </source>
</evidence>
<dbReference type="Proteomes" id="UP000254033">
    <property type="component" value="Unassembled WGS sequence"/>
</dbReference>
<dbReference type="EMBL" id="UGNY01000001">
    <property type="protein sequence ID" value="STX38426.1"/>
    <property type="molecule type" value="Genomic_DNA"/>
</dbReference>
<reference evidence="12 13" key="1">
    <citation type="submission" date="2018-06" db="EMBL/GenBank/DDBJ databases">
        <authorList>
            <consortium name="Pathogen Informatics"/>
            <person name="Doyle S."/>
        </authorList>
    </citation>
    <scope>NUCLEOTIDE SEQUENCE [LARGE SCALE GENOMIC DNA]</scope>
    <source>
        <strain evidence="12 13">NCTC11978</strain>
    </source>
</reference>
<evidence type="ECO:0000256" key="7">
    <source>
        <dbReference type="ARBA" id="ARBA00034754"/>
    </source>
</evidence>
<evidence type="ECO:0000256" key="9">
    <source>
        <dbReference type="NCBIfam" id="TIGR01128"/>
    </source>
</evidence>
<comment type="catalytic activity">
    <reaction evidence="8">
        <text>DNA(n) + a 2'-deoxyribonucleoside 5'-triphosphate = DNA(n+1) + diphosphate</text>
        <dbReference type="Rhea" id="RHEA:22508"/>
        <dbReference type="Rhea" id="RHEA-COMP:17339"/>
        <dbReference type="Rhea" id="RHEA-COMP:17340"/>
        <dbReference type="ChEBI" id="CHEBI:33019"/>
        <dbReference type="ChEBI" id="CHEBI:61560"/>
        <dbReference type="ChEBI" id="CHEBI:173112"/>
        <dbReference type="EC" id="2.7.7.7"/>
    </reaction>
</comment>
<feature type="domain" description="DNA polymerase III delta N-terminal" evidence="10">
    <location>
        <begin position="20"/>
        <end position="135"/>
    </location>
</feature>
<evidence type="ECO:0000256" key="8">
    <source>
        <dbReference type="ARBA" id="ARBA00049244"/>
    </source>
</evidence>
<dbReference type="Gene3D" id="1.20.272.10">
    <property type="match status" value="1"/>
</dbReference>
<keyword evidence="5" id="KW-0235">DNA replication</keyword>
<accession>A0A378IT71</accession>
<dbReference type="SUPFAM" id="SSF48019">
    <property type="entry name" value="post-AAA+ oligomerization domain-like"/>
    <property type="match status" value="1"/>
</dbReference>
<feature type="domain" description="DNA polymerase III delta subunit-like C-terminal" evidence="11">
    <location>
        <begin position="212"/>
        <end position="318"/>
    </location>
</feature>
<gene>
    <name evidence="12" type="primary">holA</name>
    <name evidence="12" type="ORF">NCTC11978_01610</name>
</gene>
<evidence type="ECO:0000256" key="1">
    <source>
        <dbReference type="ARBA" id="ARBA00012417"/>
    </source>
</evidence>
<dbReference type="GO" id="GO:0009360">
    <property type="term" value="C:DNA polymerase III complex"/>
    <property type="evidence" value="ECO:0007669"/>
    <property type="project" value="UniProtKB-UniRule"/>
</dbReference>
<dbReference type="Gene3D" id="1.10.8.60">
    <property type="match status" value="1"/>
</dbReference>
<dbReference type="Pfam" id="PF21694">
    <property type="entry name" value="DNA_pol3_delta_C"/>
    <property type="match status" value="1"/>
</dbReference>
<dbReference type="AlphaFoldDB" id="A0A378IT71"/>
<keyword evidence="6" id="KW-0239">DNA-directed DNA polymerase</keyword>
<evidence type="ECO:0000313" key="13">
    <source>
        <dbReference type="Proteomes" id="UP000254033"/>
    </source>
</evidence>
<dbReference type="Gene3D" id="3.40.50.300">
    <property type="entry name" value="P-loop containing nucleotide triphosphate hydrolases"/>
    <property type="match status" value="1"/>
</dbReference>
<dbReference type="GO" id="GO:0003677">
    <property type="term" value="F:DNA binding"/>
    <property type="evidence" value="ECO:0007669"/>
    <property type="project" value="InterPro"/>
</dbReference>
<keyword evidence="3 12" id="KW-0808">Transferase</keyword>
<dbReference type="CDD" id="cd18138">
    <property type="entry name" value="HLD_clamp_pol_III_delta"/>
    <property type="match status" value="1"/>
</dbReference>
<dbReference type="GO" id="GO:0003887">
    <property type="term" value="F:DNA-directed DNA polymerase activity"/>
    <property type="evidence" value="ECO:0007669"/>
    <property type="project" value="UniProtKB-UniRule"/>
</dbReference>
<dbReference type="RefSeq" id="WP_115175161.1">
    <property type="nucleotide sequence ID" value="NZ_UGNY01000001.1"/>
</dbReference>
<evidence type="ECO:0000256" key="4">
    <source>
        <dbReference type="ARBA" id="ARBA00022695"/>
    </source>
</evidence>
<dbReference type="InterPro" id="IPR027417">
    <property type="entry name" value="P-loop_NTPase"/>
</dbReference>
<dbReference type="GO" id="GO:0006261">
    <property type="term" value="P:DNA-templated DNA replication"/>
    <property type="evidence" value="ECO:0007669"/>
    <property type="project" value="TreeGrafter"/>
</dbReference>
<evidence type="ECO:0000313" key="12">
    <source>
        <dbReference type="EMBL" id="STX38426.1"/>
    </source>
</evidence>
<dbReference type="InterPro" id="IPR005790">
    <property type="entry name" value="DNA_polIII_delta"/>
</dbReference>
<dbReference type="InterPro" id="IPR048466">
    <property type="entry name" value="DNA_pol3_delta-like_C"/>
</dbReference>
<organism evidence="12 13">
    <name type="scientific">Legionella feeleii</name>
    <dbReference type="NCBI Taxonomy" id="453"/>
    <lineage>
        <taxon>Bacteria</taxon>
        <taxon>Pseudomonadati</taxon>
        <taxon>Pseudomonadota</taxon>
        <taxon>Gammaproteobacteria</taxon>
        <taxon>Legionellales</taxon>
        <taxon>Legionellaceae</taxon>
        <taxon>Legionella</taxon>
    </lineage>
</organism>
<sequence length="341" mass="39107">MLIKQQALTSHLAKKISGLYLVIGQDCFLLNSTADSIKQAWCPQNKDDYEETTLPINNPTDWKQLDEEANSYSLFAHKVLIDVRYEKKTLDPAGKEFLSNYIQNMNPRCLLLIRAPNLPLKQLQWLTSHDNAHIVQVFSFDNSEMQHWIKQRLQANGLTFDQQIPSLIHQYTQGNMLACAQVITKLQLIAEQNCVLTSEIVREQLVDQCDYQLFDLADACLSCSAERALQILRHAYNTKTEPTLILWLLTQEIRQLIQLIELVDQSVPFNTACNQLKIWSQRSRLYQTALRQASLDNLQSLLQFCKLTDERIKSNQSGQIWHALELITLSLCLGKQVGCCA</sequence>
<evidence type="ECO:0000259" key="10">
    <source>
        <dbReference type="Pfam" id="PF06144"/>
    </source>
</evidence>
<dbReference type="InterPro" id="IPR010372">
    <property type="entry name" value="DNA_pol3_delta_N"/>
</dbReference>
<name>A0A378IT71_9GAMM</name>
<keyword evidence="4 12" id="KW-0548">Nucleotidyltransferase</keyword>
<evidence type="ECO:0000256" key="5">
    <source>
        <dbReference type="ARBA" id="ARBA00022705"/>
    </source>
</evidence>
<dbReference type="EC" id="2.7.7.7" evidence="1 9"/>
<dbReference type="Pfam" id="PF06144">
    <property type="entry name" value="DNA_pol3_delta"/>
    <property type="match status" value="1"/>
</dbReference>
<dbReference type="SUPFAM" id="SSF52540">
    <property type="entry name" value="P-loop containing nucleoside triphosphate hydrolases"/>
    <property type="match status" value="1"/>
</dbReference>
<dbReference type="InterPro" id="IPR008921">
    <property type="entry name" value="DNA_pol3_clamp-load_cplx_C"/>
</dbReference>
<evidence type="ECO:0000256" key="6">
    <source>
        <dbReference type="ARBA" id="ARBA00022932"/>
    </source>
</evidence>
<evidence type="ECO:0000259" key="11">
    <source>
        <dbReference type="Pfam" id="PF21694"/>
    </source>
</evidence>
<proteinExistence type="inferred from homology"/>